<evidence type="ECO:0000259" key="1">
    <source>
        <dbReference type="PROSITE" id="PS51186"/>
    </source>
</evidence>
<evidence type="ECO:0000313" key="3">
    <source>
        <dbReference type="Proteomes" id="UP001183414"/>
    </source>
</evidence>
<accession>A0ABU2NXE1</accession>
<dbReference type="RefSeq" id="WP_027764963.1">
    <property type="nucleotide sequence ID" value="NZ_JAVREQ010000024.1"/>
</dbReference>
<dbReference type="PROSITE" id="PS51186">
    <property type="entry name" value="GNAT"/>
    <property type="match status" value="1"/>
</dbReference>
<dbReference type="Pfam" id="PF13302">
    <property type="entry name" value="Acetyltransf_3"/>
    <property type="match status" value="1"/>
</dbReference>
<feature type="domain" description="N-acetyltransferase" evidence="1">
    <location>
        <begin position="11"/>
        <end position="175"/>
    </location>
</feature>
<dbReference type="InterPro" id="IPR000182">
    <property type="entry name" value="GNAT_dom"/>
</dbReference>
<dbReference type="InterPro" id="IPR051908">
    <property type="entry name" value="Ribosomal_N-acetyltransferase"/>
</dbReference>
<dbReference type="EMBL" id="JAVREQ010000024">
    <property type="protein sequence ID" value="MDT0381654.1"/>
    <property type="molecule type" value="Genomic_DNA"/>
</dbReference>
<organism evidence="2 3">
    <name type="scientific">Streptomyces hazeniae</name>
    <dbReference type="NCBI Taxonomy" id="3075538"/>
    <lineage>
        <taxon>Bacteria</taxon>
        <taxon>Bacillati</taxon>
        <taxon>Actinomycetota</taxon>
        <taxon>Actinomycetes</taxon>
        <taxon>Kitasatosporales</taxon>
        <taxon>Streptomycetaceae</taxon>
        <taxon>Streptomyces</taxon>
    </lineage>
</organism>
<dbReference type="SUPFAM" id="SSF55729">
    <property type="entry name" value="Acyl-CoA N-acyltransferases (Nat)"/>
    <property type="match status" value="1"/>
</dbReference>
<sequence length="194" mass="21387">MEPITLTTERLELRPFTEADVDAVAAACQDPEIARWIPVPAPYRREDALEFVTRVSPAGWRDDTMYNFGYFTREDGALVGSMGLVRLALLHAPERQAELGFWAAKEQRGRGYTAEAARAVVDWAFTGLGVERMEWVAAAGNEGSRAVAARVGFVMEGLQRGRLVHRGVRLDAWIGALLPGDWGRASVTPYEPAV</sequence>
<reference evidence="3" key="1">
    <citation type="submission" date="2023-07" db="EMBL/GenBank/DDBJ databases">
        <title>30 novel species of actinomycetes from the DSMZ collection.</title>
        <authorList>
            <person name="Nouioui I."/>
        </authorList>
    </citation>
    <scope>NUCLEOTIDE SEQUENCE [LARGE SCALE GENOMIC DNA]</scope>
    <source>
        <strain evidence="3">DSM 42041</strain>
    </source>
</reference>
<dbReference type="PANTHER" id="PTHR43441:SF10">
    <property type="entry name" value="ACETYLTRANSFERASE"/>
    <property type="match status" value="1"/>
</dbReference>
<keyword evidence="3" id="KW-1185">Reference proteome</keyword>
<evidence type="ECO:0000313" key="2">
    <source>
        <dbReference type="EMBL" id="MDT0381654.1"/>
    </source>
</evidence>
<dbReference type="PANTHER" id="PTHR43441">
    <property type="entry name" value="RIBOSOMAL-PROTEIN-SERINE ACETYLTRANSFERASE"/>
    <property type="match status" value="1"/>
</dbReference>
<dbReference type="Gene3D" id="3.40.630.30">
    <property type="match status" value="1"/>
</dbReference>
<name>A0ABU2NXE1_9ACTN</name>
<gene>
    <name evidence="2" type="ORF">RM572_23110</name>
</gene>
<protein>
    <submittedName>
        <fullName evidence="2">GNAT family N-acetyltransferase</fullName>
    </submittedName>
</protein>
<dbReference type="Proteomes" id="UP001183414">
    <property type="component" value="Unassembled WGS sequence"/>
</dbReference>
<proteinExistence type="predicted"/>
<comment type="caution">
    <text evidence="2">The sequence shown here is derived from an EMBL/GenBank/DDBJ whole genome shotgun (WGS) entry which is preliminary data.</text>
</comment>
<dbReference type="InterPro" id="IPR016181">
    <property type="entry name" value="Acyl_CoA_acyltransferase"/>
</dbReference>